<evidence type="ECO:0000313" key="2">
    <source>
        <dbReference type="Proteomes" id="UP000827609"/>
    </source>
</evidence>
<protein>
    <submittedName>
        <fullName evidence="1">Uncharacterized protein</fullName>
    </submittedName>
</protein>
<evidence type="ECO:0000313" key="1">
    <source>
        <dbReference type="EMBL" id="QYW04928.1"/>
    </source>
</evidence>
<name>A0AAE7WUN1_9CAUD</name>
<organism evidence="1 2">
    <name type="scientific">Erwinia phage pEa_SNUABM_7</name>
    <dbReference type="NCBI Taxonomy" id="2866695"/>
    <lineage>
        <taxon>Viruses</taxon>
        <taxon>Duplodnaviria</taxon>
        <taxon>Heunggongvirae</taxon>
        <taxon>Uroviricota</taxon>
        <taxon>Caudoviricetes</taxon>
        <taxon>Snuvirus</taxon>
        <taxon>Snuvirus SNUABM7</taxon>
    </lineage>
</organism>
<gene>
    <name evidence="1" type="ORF">pEaSNUABM7_00260</name>
</gene>
<reference evidence="1" key="1">
    <citation type="submission" date="2021-06" db="EMBL/GenBank/DDBJ databases">
        <title>Complete genome sequence of Erwinia phage pEa_SNUABM_7.</title>
        <authorList>
            <person name="Kim S.G."/>
            <person name="Park S.C."/>
        </authorList>
    </citation>
    <scope>NUCLEOTIDE SEQUENCE</scope>
</reference>
<proteinExistence type="predicted"/>
<keyword evidence="2" id="KW-1185">Reference proteome</keyword>
<accession>A0AAE7WUN1</accession>
<sequence>MFTKAFFFKTNYSVLAEGEFALPVDSLTSLVNSRIFICITEDNLRFALTNITVQPIRNGFLRVGFEPKTDVNAITTPIITPKTMWSEYDFDACSVENIPSFNISTHEDKNNEQLIALSYDLRMALMHYREGMYCVTDIVLRLHEHGIFVVDIDQNLKVALSPIAVLSERPTHAISLSKDNGVLSRIDDFELPDLAKLIVLL</sequence>
<dbReference type="EMBL" id="MZ475896">
    <property type="protein sequence ID" value="QYW04928.1"/>
    <property type="molecule type" value="Genomic_DNA"/>
</dbReference>
<dbReference type="Proteomes" id="UP000827609">
    <property type="component" value="Segment"/>
</dbReference>